<evidence type="ECO:0000256" key="8">
    <source>
        <dbReference type="ARBA" id="ARBA00022870"/>
    </source>
</evidence>
<keyword evidence="13" id="KW-1015">Disulfide bond</keyword>
<keyword evidence="3 17" id="KW-0812">Transmembrane</keyword>
<feature type="region of interest" description="Disordered" evidence="16">
    <location>
        <begin position="881"/>
        <end position="908"/>
    </location>
</feature>
<evidence type="ECO:0000256" key="10">
    <source>
        <dbReference type="ARBA" id="ARBA00022989"/>
    </source>
</evidence>
<evidence type="ECO:0000256" key="6">
    <source>
        <dbReference type="ARBA" id="ARBA00022812"/>
    </source>
</evidence>
<dbReference type="EMBL" id="MF678601">
    <property type="protein sequence ID" value="ASW27079.1"/>
    <property type="molecule type" value="Genomic_DNA"/>
</dbReference>
<evidence type="ECO:0000256" key="5">
    <source>
        <dbReference type="ARBA" id="ARBA00022804"/>
    </source>
</evidence>
<dbReference type="InterPro" id="IPR038631">
    <property type="entry name" value="Glycoprot_B_PH2_sf"/>
</dbReference>
<keyword evidence="5" id="KW-1161">Viral attachment to host cell</keyword>
<evidence type="ECO:0000313" key="21">
    <source>
        <dbReference type="EMBL" id="ASW27079.1"/>
    </source>
</evidence>
<dbReference type="SUPFAM" id="SSF161008">
    <property type="entry name" value="Viral glycoprotein ectodomain-like"/>
    <property type="match status" value="1"/>
</dbReference>
<keyword evidence="1" id="KW-1032">Host cell membrane</keyword>
<dbReference type="Pfam" id="PF17416">
    <property type="entry name" value="Glycoprot_B_PH1"/>
    <property type="match status" value="1"/>
</dbReference>
<proteinExistence type="inferred from homology"/>
<evidence type="ECO:0000256" key="15">
    <source>
        <dbReference type="ARBA" id="ARBA00023296"/>
    </source>
</evidence>
<dbReference type="Gene3D" id="1.20.5.1890">
    <property type="match status" value="1"/>
</dbReference>
<evidence type="ECO:0000256" key="2">
    <source>
        <dbReference type="ARBA" id="ARBA00022581"/>
    </source>
</evidence>
<dbReference type="RefSeq" id="YP_010084963.1">
    <property type="nucleotide sequence ID" value="NC_055166.1"/>
</dbReference>
<protein>
    <submittedName>
        <fullName evidence="21">Envelope glycoprotein B</fullName>
    </submittedName>
</protein>
<keyword evidence="7" id="KW-0946">Virion</keyword>
<evidence type="ECO:0000256" key="7">
    <source>
        <dbReference type="ARBA" id="ARBA00022844"/>
    </source>
</evidence>
<feature type="domain" description="Herpesvirus glycoprotein B ectodomain C-terminal" evidence="18">
    <location>
        <begin position="504"/>
        <end position="723"/>
    </location>
</feature>
<keyword evidence="11" id="KW-1039">Host endosome</keyword>
<dbReference type="Pfam" id="PF00606">
    <property type="entry name" value="Glycoprotein_B"/>
    <property type="match status" value="1"/>
</dbReference>
<evidence type="ECO:0000256" key="4">
    <source>
        <dbReference type="ARBA" id="ARBA00022729"/>
    </source>
</evidence>
<dbReference type="InterPro" id="IPR035381">
    <property type="entry name" value="Glycoprot_B_PH2"/>
</dbReference>
<feature type="compositionally biased region" description="Pro residues" evidence="16">
    <location>
        <begin position="73"/>
        <end position="82"/>
    </location>
</feature>
<dbReference type="GO" id="GO:0019062">
    <property type="term" value="P:virion attachment to host cell"/>
    <property type="evidence" value="ECO:0007669"/>
    <property type="project" value="UniProtKB-KW"/>
</dbReference>
<evidence type="ECO:0000259" key="18">
    <source>
        <dbReference type="Pfam" id="PF00606"/>
    </source>
</evidence>
<keyword evidence="10 17" id="KW-1133">Transmembrane helix</keyword>
<keyword evidence="8" id="KW-1043">Host membrane</keyword>
<evidence type="ECO:0000259" key="20">
    <source>
        <dbReference type="Pfam" id="PF17417"/>
    </source>
</evidence>
<evidence type="ECO:0000256" key="9">
    <source>
        <dbReference type="ARBA" id="ARBA00022879"/>
    </source>
</evidence>
<dbReference type="Gene3D" id="2.30.30.1230">
    <property type="match status" value="1"/>
</dbReference>
<evidence type="ECO:0000256" key="13">
    <source>
        <dbReference type="ARBA" id="ARBA00023157"/>
    </source>
</evidence>
<dbReference type="GO" id="GO:0046718">
    <property type="term" value="P:symbiont entry into host cell"/>
    <property type="evidence" value="ECO:0007669"/>
    <property type="project" value="UniProtKB-KW"/>
</dbReference>
<keyword evidence="4" id="KW-0732">Signal</keyword>
<dbReference type="Proteomes" id="UP000297205">
    <property type="component" value="Segment"/>
</dbReference>
<organism evidence="21">
    <name type="scientific">Beluga whale alphaherpesvirus 1</name>
    <dbReference type="NCBI Taxonomy" id="1434720"/>
    <lineage>
        <taxon>Viruses</taxon>
        <taxon>Duplodnaviria</taxon>
        <taxon>Heunggongvirae</taxon>
        <taxon>Peploviricota</taxon>
        <taxon>Herviviricetes</taxon>
        <taxon>Herpesvirales</taxon>
        <taxon>Orthoherpesviridae</taxon>
        <taxon>Alphaherpesvirinae</taxon>
        <taxon>Varicellovirus</taxon>
        <taxon>Varicellovirus monodontidalpha1</taxon>
        <taxon>Monodontid alphaherpesvirus 1</taxon>
    </lineage>
</organism>
<evidence type="ECO:0000256" key="11">
    <source>
        <dbReference type="ARBA" id="ARBA00023046"/>
    </source>
</evidence>
<feature type="domain" description="Herpesvirus Glycoprotein B PH-like" evidence="19">
    <location>
        <begin position="152"/>
        <end position="363"/>
    </location>
</feature>
<dbReference type="GeneID" id="65099984"/>
<sequence length="908" mass="100103">MPPGGGAQQPRRERRGGLSGDLRQGRLLHAVRDSAATGARSPRAEPLKWAWLAALALGLLCGVGATTVSTPTVRPPTTPTPAPVSANATLPKGDDIREKLRSAQAAEDNDQFYVCPPPSGATVVRVAPPKACPQYDQGRNFTEGIGVLFKENIAPYKFKAHIYYKNVIVTTTWSGSSYAAITNQYADRVPVKVSEVTDLIDKEGKCLSKAEYVRSNREVTAFDRDADPEKVPLKASKFNTNGARGWHTTRETHVVIGSPGFYRTGTSVNCIVEEVDARSLYPYDSFALSTGDIIYMSPFYGHINGSSSEHTSYAPERFKQVEGYQTRDLDANTLSATKVTRNFLTTQHVTVAWNWVPKQSSVCSLTKWREVEEMIRDTSNTSYRFTAKDISSTFVGSTTPFNINAVHLSECVEKDANASVDRIYRQRYNGTHVRVGGVQIYLVRGGFILAFQVLMSNELAELYRRELAWVNGTASISRVRRSTSASGSESPKNVTKISTTTGAEFAALQFTYNHIQSHVNEMFARIATAWCALQNKELALWKETVKLNPSAAASAMLDRRVSGRLLGDIMAISSCVPLNGSNVYIQNSMRVLGSPNTCYSRPLVSFSYGNTTGAIEGQLGEDNELLIDRPLVEPCTVNHKRYFRFGSTYVYYEDYAYVRTIPVASVETISAYVDLNIVMLEDREFMPMEVYTRAELADTGLLDYSEIQRRNQLYALRFYDIDTVVKADNNLVIMRGMANFFQGLGAVGKAVGSVVMGAAGLAISTVTGIASFLSNPFGALAIGLLVLAGLVAAFLAYRYVMRIRNNPMKALYPVTTKSLKEEAIDGGEPEEFDEKKLEEARTMIRYMTMVSAMERQEHKAKKKKKGPGLINAHVIDMVTRRRGGGPRYQRLAGSDDEAAADKYGTLGP</sequence>
<keyword evidence="6" id="KW-1040">Host Golgi apparatus</keyword>
<dbReference type="InterPro" id="IPR000234">
    <property type="entry name" value="Herpes_Glycoprot_B"/>
</dbReference>
<keyword evidence="15" id="KW-1160">Virus entry into host cell</keyword>
<accession>A0A286MM53</accession>
<dbReference type="KEGG" id="vg:65099984"/>
<dbReference type="HAMAP" id="MF_04032">
    <property type="entry name" value="HSV_GB"/>
    <property type="match status" value="1"/>
</dbReference>
<feature type="region of interest" description="Disordered" evidence="16">
    <location>
        <begin position="1"/>
        <end position="26"/>
    </location>
</feature>
<evidence type="ECO:0000256" key="14">
    <source>
        <dbReference type="ARBA" id="ARBA00023180"/>
    </source>
</evidence>
<feature type="domain" description="Herpesvirus Glycoprotein B PH-like" evidence="20">
    <location>
        <begin position="365"/>
        <end position="462"/>
    </location>
</feature>
<feature type="transmembrane region" description="Helical" evidence="17">
    <location>
        <begin position="779"/>
        <end position="800"/>
    </location>
</feature>
<keyword evidence="22" id="KW-1185">Reference proteome</keyword>
<keyword evidence="2" id="KW-0945">Host-virus interaction</keyword>
<dbReference type="InterPro" id="IPR035377">
    <property type="entry name" value="Glycoprot_B_PH1"/>
</dbReference>
<keyword evidence="12 17" id="KW-0472">Membrane</keyword>
<dbReference type="Pfam" id="PF17417">
    <property type="entry name" value="Glycoprot_B_PH2"/>
    <property type="match status" value="1"/>
</dbReference>
<dbReference type="Gene3D" id="2.30.29.100">
    <property type="match status" value="1"/>
</dbReference>
<feature type="region of interest" description="Disordered" evidence="16">
    <location>
        <begin position="71"/>
        <end position="90"/>
    </location>
</feature>
<evidence type="ECO:0000256" key="1">
    <source>
        <dbReference type="ARBA" id="ARBA00022511"/>
    </source>
</evidence>
<evidence type="ECO:0000256" key="12">
    <source>
        <dbReference type="ARBA" id="ARBA00023136"/>
    </source>
</evidence>
<name>A0A286MM53_9ALPH</name>
<evidence type="ECO:0000256" key="16">
    <source>
        <dbReference type="SAM" id="MobiDB-lite"/>
    </source>
</evidence>
<evidence type="ECO:0000256" key="17">
    <source>
        <dbReference type="SAM" id="Phobius"/>
    </source>
</evidence>
<keyword evidence="14" id="KW-0325">Glycoprotein</keyword>
<evidence type="ECO:0000259" key="19">
    <source>
        <dbReference type="Pfam" id="PF17416"/>
    </source>
</evidence>
<evidence type="ECO:0000313" key="22">
    <source>
        <dbReference type="Proteomes" id="UP000297205"/>
    </source>
</evidence>
<gene>
    <name evidence="21" type="primary">UL27</name>
</gene>
<feature type="transmembrane region" description="Helical" evidence="17">
    <location>
        <begin position="750"/>
        <end position="773"/>
    </location>
</feature>
<dbReference type="InterPro" id="IPR055341">
    <property type="entry name" value="Glycoprotein_B_ecto_C"/>
</dbReference>
<evidence type="ECO:0000256" key="3">
    <source>
        <dbReference type="ARBA" id="ARBA00022692"/>
    </source>
</evidence>
<reference evidence="21" key="1">
    <citation type="submission" date="2017-08" db="EMBL/GenBank/DDBJ databases">
        <title>Genome sequence of an alphaherpesvirus from a beluga whale (Delphinapterus leucas).</title>
        <authorList>
            <person name="Davison A.J."/>
            <person name="Nielsen O."/>
            <person name="Subramaniam K."/>
            <person name="Jacob J.M."/>
            <person name="Romero C.H."/>
            <person name="Burek-Huntington K.A."/>
            <person name="Waltzek T.B."/>
        </authorList>
    </citation>
    <scope>NUCLEOTIDE SEQUENCE [LARGE SCALE GENOMIC DNA]</scope>
    <source>
        <strain evidence="21">LN3131-1</strain>
    </source>
</reference>
<dbReference type="GO" id="GO:0019031">
    <property type="term" value="C:viral envelope"/>
    <property type="evidence" value="ECO:0007669"/>
    <property type="project" value="UniProtKB-KW"/>
</dbReference>
<keyword evidence="9 21" id="KW-0261">Viral envelope protein</keyword>
<dbReference type="Gene3D" id="6.10.250.3280">
    <property type="match status" value="1"/>
</dbReference>